<gene>
    <name evidence="1" type="ORF">F4820DRAFT_414787</name>
</gene>
<sequence>MSSASQLLMSCTEAAEAIRIECNSLLLTERYSDEYSLAGCGPALVDLLLRQAAQIYVYYQGLHTTTAEVPLEEQTLVLKRLDDILSISYAKFYAFVFRDLPTCWRQLYTDASILKFCLSFLQHPYLYGQVPCAGAYQAPLGEAGCELGELVKILDLALILAGAAGEQRGRKWVNDTLELLYLVWREAAVPNGSLALKPPKKRTKLAQALNIASSSEEIDIEDVFSVAEPFTPPVKHPIRRVDDLSLEAFQAYMDNPLDLKLGPEPLIIRGSIRDWPAVTTNPWSKPSYLLSRTFDGHRLVPIEIGRSYVDEDWGQKIITFSEFLREYIDRSLAGAQDNSDDTPTASSSLKRPIAYLAQHPLFTQLPSLRNDILIPDYCYTTPPPHPTDPSIDQPELDDPLLNAWFGPPGTITPLHNDPYHNILTQVVGRKYVRLYSPLDTERMRARGRENGVEMGNTSLMDVGVVEGWDILSDDDGGQHAEEDLDAFRNVPFLDCILEPGDALYIPIGWWHYVRGLSVSFSVSFWWN</sequence>
<protein>
    <submittedName>
        <fullName evidence="1">Clavaminate synthase-like protein</fullName>
    </submittedName>
</protein>
<accession>A0ACB9Z621</accession>
<dbReference type="Proteomes" id="UP001497700">
    <property type="component" value="Unassembled WGS sequence"/>
</dbReference>
<dbReference type="EMBL" id="MU393451">
    <property type="protein sequence ID" value="KAI4867053.1"/>
    <property type="molecule type" value="Genomic_DNA"/>
</dbReference>
<reference evidence="1 2" key="1">
    <citation type="journal article" date="2022" name="New Phytol.">
        <title>Ecological generalism drives hyperdiversity of secondary metabolite gene clusters in xylarialean endophytes.</title>
        <authorList>
            <person name="Franco M.E.E."/>
            <person name="Wisecaver J.H."/>
            <person name="Arnold A.E."/>
            <person name="Ju Y.M."/>
            <person name="Slot J.C."/>
            <person name="Ahrendt S."/>
            <person name="Moore L.P."/>
            <person name="Eastman K.E."/>
            <person name="Scott K."/>
            <person name="Konkel Z."/>
            <person name="Mondo S.J."/>
            <person name="Kuo A."/>
            <person name="Hayes R.D."/>
            <person name="Haridas S."/>
            <person name="Andreopoulos B."/>
            <person name="Riley R."/>
            <person name="LaButti K."/>
            <person name="Pangilinan J."/>
            <person name="Lipzen A."/>
            <person name="Amirebrahimi M."/>
            <person name="Yan J."/>
            <person name="Adam C."/>
            <person name="Keymanesh K."/>
            <person name="Ng V."/>
            <person name="Louie K."/>
            <person name="Northen T."/>
            <person name="Drula E."/>
            <person name="Henrissat B."/>
            <person name="Hsieh H.M."/>
            <person name="Youens-Clark K."/>
            <person name="Lutzoni F."/>
            <person name="Miadlikowska J."/>
            <person name="Eastwood D.C."/>
            <person name="Hamelin R.C."/>
            <person name="Grigoriev I.V."/>
            <person name="U'Ren J.M."/>
        </authorList>
    </citation>
    <scope>NUCLEOTIDE SEQUENCE [LARGE SCALE GENOMIC DNA]</scope>
    <source>
        <strain evidence="1 2">CBS 119005</strain>
    </source>
</reference>
<proteinExistence type="predicted"/>
<organism evidence="1 2">
    <name type="scientific">Hypoxylon rubiginosum</name>
    <dbReference type="NCBI Taxonomy" id="110542"/>
    <lineage>
        <taxon>Eukaryota</taxon>
        <taxon>Fungi</taxon>
        <taxon>Dikarya</taxon>
        <taxon>Ascomycota</taxon>
        <taxon>Pezizomycotina</taxon>
        <taxon>Sordariomycetes</taxon>
        <taxon>Xylariomycetidae</taxon>
        <taxon>Xylariales</taxon>
        <taxon>Hypoxylaceae</taxon>
        <taxon>Hypoxylon</taxon>
    </lineage>
</organism>
<keyword evidence="2" id="KW-1185">Reference proteome</keyword>
<evidence type="ECO:0000313" key="1">
    <source>
        <dbReference type="EMBL" id="KAI4867053.1"/>
    </source>
</evidence>
<comment type="caution">
    <text evidence="1">The sequence shown here is derived from an EMBL/GenBank/DDBJ whole genome shotgun (WGS) entry which is preliminary data.</text>
</comment>
<name>A0ACB9Z621_9PEZI</name>
<evidence type="ECO:0000313" key="2">
    <source>
        <dbReference type="Proteomes" id="UP001497700"/>
    </source>
</evidence>